<sequence>MKADLKNLVELNSSKRSKTFAIVIQLLIILSVVTFSIETLPNLKPQTRVILNSIETFCVIIFTFEYLARIYVADSKPKFIFSFFGIIDFLAILPFYLSFGIDLRSLRMLRMFRLFRLFKLVRYNKALRHFGNAMMMAKEQIILFMVITLMLIYFAAVGIFYFENEAQPEHFSSIFDSLWWSIVTLTTVGYGDVYPITMGGRIFTFFILIIGLGIVAIPTGIISSSLTKAVEPLEEDQA</sequence>
<proteinExistence type="predicted"/>
<evidence type="ECO:0000256" key="8">
    <source>
        <dbReference type="ARBA" id="ARBA00022989"/>
    </source>
</evidence>
<feature type="transmembrane region" description="Helical" evidence="12">
    <location>
        <begin position="20"/>
        <end position="37"/>
    </location>
</feature>
<keyword evidence="5" id="KW-0631">Potassium channel</keyword>
<feature type="domain" description="Ion transport" evidence="13">
    <location>
        <begin position="18"/>
        <end position="228"/>
    </location>
</feature>
<feature type="transmembrane region" description="Helical" evidence="12">
    <location>
        <begin position="49"/>
        <end position="68"/>
    </location>
</feature>
<keyword evidence="2" id="KW-0813">Transport</keyword>
<comment type="caution">
    <text evidence="14">The sequence shown here is derived from an EMBL/GenBank/DDBJ whole genome shotgun (WGS) entry which is preliminary data.</text>
</comment>
<gene>
    <name evidence="14" type="ORF">DFQ11_105109</name>
</gene>
<evidence type="ECO:0000256" key="4">
    <source>
        <dbReference type="ARBA" id="ARBA00022692"/>
    </source>
</evidence>
<dbReference type="GO" id="GO:0008076">
    <property type="term" value="C:voltage-gated potassium channel complex"/>
    <property type="evidence" value="ECO:0007669"/>
    <property type="project" value="InterPro"/>
</dbReference>
<feature type="transmembrane region" description="Helical" evidence="12">
    <location>
        <begin position="177"/>
        <end position="195"/>
    </location>
</feature>
<evidence type="ECO:0000256" key="6">
    <source>
        <dbReference type="ARBA" id="ARBA00022882"/>
    </source>
</evidence>
<dbReference type="SUPFAM" id="SSF81324">
    <property type="entry name" value="Voltage-gated potassium channels"/>
    <property type="match status" value="1"/>
</dbReference>
<reference evidence="14 15" key="1">
    <citation type="submission" date="2018-06" db="EMBL/GenBank/DDBJ databases">
        <title>Genomic Encyclopedia of Type Strains, Phase III (KMG-III): the genomes of soil and plant-associated and newly described type strains.</title>
        <authorList>
            <person name="Whitman W."/>
        </authorList>
    </citation>
    <scope>NUCLEOTIDE SEQUENCE [LARGE SCALE GENOMIC DNA]</scope>
    <source>
        <strain evidence="14 15">CECT 7945</strain>
    </source>
</reference>
<dbReference type="GO" id="GO:0005249">
    <property type="term" value="F:voltage-gated potassium channel activity"/>
    <property type="evidence" value="ECO:0007669"/>
    <property type="project" value="InterPro"/>
</dbReference>
<feature type="transmembrane region" description="Helical" evidence="12">
    <location>
        <begin position="141"/>
        <end position="162"/>
    </location>
</feature>
<dbReference type="PANTHER" id="PTHR11537:SF254">
    <property type="entry name" value="POTASSIUM VOLTAGE-GATED CHANNEL PROTEIN SHAB"/>
    <property type="match status" value="1"/>
</dbReference>
<keyword evidence="11 14" id="KW-0407">Ion channel</keyword>
<dbReference type="PRINTS" id="PR00169">
    <property type="entry name" value="KCHANNEL"/>
</dbReference>
<dbReference type="Pfam" id="PF00520">
    <property type="entry name" value="Ion_trans"/>
    <property type="match status" value="1"/>
</dbReference>
<evidence type="ECO:0000256" key="10">
    <source>
        <dbReference type="ARBA" id="ARBA00023136"/>
    </source>
</evidence>
<evidence type="ECO:0000256" key="3">
    <source>
        <dbReference type="ARBA" id="ARBA00022538"/>
    </source>
</evidence>
<evidence type="ECO:0000256" key="5">
    <source>
        <dbReference type="ARBA" id="ARBA00022826"/>
    </source>
</evidence>
<keyword evidence="6" id="KW-0851">Voltage-gated channel</keyword>
<keyword evidence="7" id="KW-0630">Potassium</keyword>
<protein>
    <submittedName>
        <fullName evidence="14">Voltage-gated potassium channel</fullName>
    </submittedName>
</protein>
<dbReference type="AlphaFoldDB" id="A0A2V4WVH5"/>
<dbReference type="Gene3D" id="1.20.120.350">
    <property type="entry name" value="Voltage-gated potassium channels. Chain C"/>
    <property type="match status" value="1"/>
</dbReference>
<accession>A0A2V4WVH5</accession>
<evidence type="ECO:0000313" key="14">
    <source>
        <dbReference type="EMBL" id="PYE80512.1"/>
    </source>
</evidence>
<feature type="transmembrane region" description="Helical" evidence="12">
    <location>
        <begin position="202"/>
        <end position="222"/>
    </location>
</feature>
<keyword evidence="8 12" id="KW-1133">Transmembrane helix</keyword>
<keyword evidence="4 12" id="KW-0812">Transmembrane</keyword>
<dbReference type="InterPro" id="IPR027359">
    <property type="entry name" value="Volt_channel_dom_sf"/>
</dbReference>
<evidence type="ECO:0000256" key="9">
    <source>
        <dbReference type="ARBA" id="ARBA00023065"/>
    </source>
</evidence>
<dbReference type="InterPro" id="IPR028325">
    <property type="entry name" value="VG_K_chnl"/>
</dbReference>
<dbReference type="OrthoDB" id="9799090at2"/>
<evidence type="ECO:0000256" key="7">
    <source>
        <dbReference type="ARBA" id="ARBA00022958"/>
    </source>
</evidence>
<evidence type="ECO:0000256" key="11">
    <source>
        <dbReference type="ARBA" id="ARBA00023303"/>
    </source>
</evidence>
<dbReference type="EMBL" id="QJTD01000005">
    <property type="protein sequence ID" value="PYE80512.1"/>
    <property type="molecule type" value="Genomic_DNA"/>
</dbReference>
<evidence type="ECO:0000313" key="15">
    <source>
        <dbReference type="Proteomes" id="UP000248054"/>
    </source>
</evidence>
<keyword evidence="10 12" id="KW-0472">Membrane</keyword>
<evidence type="ECO:0000259" key="13">
    <source>
        <dbReference type="Pfam" id="PF00520"/>
    </source>
</evidence>
<evidence type="ECO:0000256" key="1">
    <source>
        <dbReference type="ARBA" id="ARBA00004141"/>
    </source>
</evidence>
<dbReference type="PANTHER" id="PTHR11537">
    <property type="entry name" value="VOLTAGE-GATED POTASSIUM CHANNEL"/>
    <property type="match status" value="1"/>
</dbReference>
<feature type="transmembrane region" description="Helical" evidence="12">
    <location>
        <begin position="80"/>
        <end position="103"/>
    </location>
</feature>
<dbReference type="RefSeq" id="WP_110476020.1">
    <property type="nucleotide sequence ID" value="NZ_BMWQ01000005.1"/>
</dbReference>
<comment type="subcellular location">
    <subcellularLocation>
        <location evidence="1">Membrane</location>
        <topology evidence="1">Multi-pass membrane protein</topology>
    </subcellularLocation>
</comment>
<name>A0A2V4WVH5_9FLAO</name>
<evidence type="ECO:0000256" key="12">
    <source>
        <dbReference type="SAM" id="Phobius"/>
    </source>
</evidence>
<evidence type="ECO:0000256" key="2">
    <source>
        <dbReference type="ARBA" id="ARBA00022448"/>
    </source>
</evidence>
<keyword evidence="15" id="KW-1185">Reference proteome</keyword>
<dbReference type="Gene3D" id="1.10.287.70">
    <property type="match status" value="1"/>
</dbReference>
<keyword evidence="9" id="KW-0406">Ion transport</keyword>
<keyword evidence="3" id="KW-0633">Potassium transport</keyword>
<dbReference type="GO" id="GO:0001508">
    <property type="term" value="P:action potential"/>
    <property type="evidence" value="ECO:0007669"/>
    <property type="project" value="TreeGrafter"/>
</dbReference>
<dbReference type="Proteomes" id="UP000248054">
    <property type="component" value="Unassembled WGS sequence"/>
</dbReference>
<dbReference type="InterPro" id="IPR005821">
    <property type="entry name" value="Ion_trans_dom"/>
</dbReference>
<organism evidence="14 15">
    <name type="scientific">Winogradskyella epiphytica</name>
    <dbReference type="NCBI Taxonomy" id="262005"/>
    <lineage>
        <taxon>Bacteria</taxon>
        <taxon>Pseudomonadati</taxon>
        <taxon>Bacteroidota</taxon>
        <taxon>Flavobacteriia</taxon>
        <taxon>Flavobacteriales</taxon>
        <taxon>Flavobacteriaceae</taxon>
        <taxon>Winogradskyella</taxon>
    </lineage>
</organism>